<reference evidence="1 2" key="1">
    <citation type="submission" date="2020-08" db="EMBL/GenBank/DDBJ databases">
        <title>A novel species.</title>
        <authorList>
            <person name="Gao J."/>
        </authorList>
    </citation>
    <scope>NUCLEOTIDE SEQUENCE [LARGE SCALE GENOMIC DNA]</scope>
    <source>
        <strain evidence="1 2">CRXT-G-22</strain>
    </source>
</reference>
<sequence length="379" mass="42268">MRDFRDSAPSYLTFRITPQDGPLAAFAEQEATAAMKRYPEVMGLGLPQFFPTRECETGGWEILTCGAGTPQGARDSLGSHFRGLAKEAEEAGDEKLRRKWMAAAKRMDREAVDEVRVLGQRFRIARTGRFIRMGQAGPEPPRPSDKDIPDVGIADKLAGDDVGHVIDSYTSTGLSDGLLKVELLSLIGVPSADAPPEMRAESEAAQINYPGGVLLPPVFIISQRQHGRWTTFHPESSYSTPQGARDSLAMYLRVTGPWSLGLDDETKAAWAARADHLDETRADVLLVDDIRYRVTRVERIVRMGPDGPEGSRPSDYDPEPPIDVQVRQLKEEGLWEENDDAPVELPEGVPDIFRMQAMLEAERDRQREWRKARGMRELD</sequence>
<gene>
    <name evidence="1" type="ORF">IAG44_15290</name>
</gene>
<dbReference type="RefSeq" id="WP_187747673.1">
    <property type="nucleotide sequence ID" value="NZ_CP060828.1"/>
</dbReference>
<name>A0A7H0ICZ7_9ACTN</name>
<accession>A0A7H0ICZ7</accession>
<dbReference type="Pfam" id="PF19379">
    <property type="entry name" value="DUF5954"/>
    <property type="match status" value="1"/>
</dbReference>
<evidence type="ECO:0000313" key="2">
    <source>
        <dbReference type="Proteomes" id="UP000516052"/>
    </source>
</evidence>
<dbReference type="InterPro" id="IPR045998">
    <property type="entry name" value="DUF5954"/>
</dbReference>
<keyword evidence="2" id="KW-1185">Reference proteome</keyword>
<organism evidence="1 2">
    <name type="scientific">Streptomyces roseirectus</name>
    <dbReference type="NCBI Taxonomy" id="2768066"/>
    <lineage>
        <taxon>Bacteria</taxon>
        <taxon>Bacillati</taxon>
        <taxon>Actinomycetota</taxon>
        <taxon>Actinomycetes</taxon>
        <taxon>Kitasatosporales</taxon>
        <taxon>Streptomycetaceae</taxon>
        <taxon>Streptomyces</taxon>
    </lineage>
</organism>
<dbReference type="KEGG" id="sroi:IAG44_15290"/>
<evidence type="ECO:0000313" key="1">
    <source>
        <dbReference type="EMBL" id="QNP70663.1"/>
    </source>
</evidence>
<protein>
    <submittedName>
        <fullName evidence="1">PE-PGRS family protein</fullName>
    </submittedName>
</protein>
<dbReference type="EMBL" id="CP060828">
    <property type="protein sequence ID" value="QNP70663.1"/>
    <property type="molecule type" value="Genomic_DNA"/>
</dbReference>
<dbReference type="Proteomes" id="UP000516052">
    <property type="component" value="Chromosome"/>
</dbReference>
<dbReference type="AlphaFoldDB" id="A0A7H0ICZ7"/>
<proteinExistence type="predicted"/>